<reference evidence="4" key="1">
    <citation type="submission" date="2015-07" db="EMBL/GenBank/DDBJ databases">
        <authorList>
            <person name="Rodrigo-Torres Lidia"/>
            <person name="Arahal R.David."/>
        </authorList>
    </citation>
    <scope>NUCLEOTIDE SEQUENCE [LARGE SCALE GENOMIC DNA]</scope>
    <source>
        <strain evidence="4">CECT 4801</strain>
    </source>
</reference>
<proteinExistence type="predicted"/>
<dbReference type="Gene3D" id="2.60.120.10">
    <property type="entry name" value="Jelly Rolls"/>
    <property type="match status" value="1"/>
</dbReference>
<dbReference type="GO" id="GO:0003677">
    <property type="term" value="F:DNA binding"/>
    <property type="evidence" value="ECO:0007669"/>
    <property type="project" value="UniProtKB-KW"/>
</dbReference>
<dbReference type="GO" id="GO:0003700">
    <property type="term" value="F:DNA-binding transcription factor activity"/>
    <property type="evidence" value="ECO:0007669"/>
    <property type="project" value="TreeGrafter"/>
</dbReference>
<dbReference type="PANTHER" id="PTHR46797">
    <property type="entry name" value="HTH-TYPE TRANSCRIPTIONAL REGULATOR"/>
    <property type="match status" value="1"/>
</dbReference>
<dbReference type="Pfam" id="PF01381">
    <property type="entry name" value="HTH_3"/>
    <property type="match status" value="1"/>
</dbReference>
<dbReference type="AlphaFoldDB" id="A0A0M6Y7H5"/>
<evidence type="ECO:0000313" key="4">
    <source>
        <dbReference type="Proteomes" id="UP000048926"/>
    </source>
</evidence>
<dbReference type="InterPro" id="IPR014710">
    <property type="entry name" value="RmlC-like_jellyroll"/>
</dbReference>
<dbReference type="InterPro" id="IPR050807">
    <property type="entry name" value="TransReg_Diox_bact_type"/>
</dbReference>
<gene>
    <name evidence="3" type="primary">puuR_3</name>
    <name evidence="3" type="ORF">LAL4801_03935</name>
</gene>
<evidence type="ECO:0000256" key="1">
    <source>
        <dbReference type="ARBA" id="ARBA00023125"/>
    </source>
</evidence>
<evidence type="ECO:0000259" key="2">
    <source>
        <dbReference type="PROSITE" id="PS50943"/>
    </source>
</evidence>
<dbReference type="SUPFAM" id="SSF47413">
    <property type="entry name" value="lambda repressor-like DNA-binding domains"/>
    <property type="match status" value="1"/>
</dbReference>
<dbReference type="CDD" id="cd00093">
    <property type="entry name" value="HTH_XRE"/>
    <property type="match status" value="1"/>
</dbReference>
<keyword evidence="4" id="KW-1185">Reference proteome</keyword>
<dbReference type="EMBL" id="CXST01000002">
    <property type="protein sequence ID" value="CTQ45483.1"/>
    <property type="molecule type" value="Genomic_DNA"/>
</dbReference>
<dbReference type="PROSITE" id="PS50943">
    <property type="entry name" value="HTH_CROC1"/>
    <property type="match status" value="1"/>
</dbReference>
<sequence>MSNLDQDLARRLTELRRARNWPLEDLAERTGISRATLSRIERGDTSPTASVLGKLAAAFGLSMAELFGAASATIERLVPRDVQAVWTDPETGYVRRTLTPAASGYRGAMIEGCIPPGATVAYDAPPVPDLEHQLVLLEGSLRMVIGPDVYDLEPGDALRFRLNAPNSYHASGPVPARYFLTVITP</sequence>
<accession>A0A0M6Y7H5</accession>
<dbReference type="PANTHER" id="PTHR46797:SF10">
    <property type="entry name" value="BLR1115 PROTEIN"/>
    <property type="match status" value="1"/>
</dbReference>
<dbReference type="Gene3D" id="1.10.260.40">
    <property type="entry name" value="lambda repressor-like DNA-binding domains"/>
    <property type="match status" value="1"/>
</dbReference>
<dbReference type="CDD" id="cd02209">
    <property type="entry name" value="cupin_XRE_C"/>
    <property type="match status" value="1"/>
</dbReference>
<organism evidence="3 4">
    <name type="scientific">Roseibium aggregatum</name>
    <dbReference type="NCBI Taxonomy" id="187304"/>
    <lineage>
        <taxon>Bacteria</taxon>
        <taxon>Pseudomonadati</taxon>
        <taxon>Pseudomonadota</taxon>
        <taxon>Alphaproteobacteria</taxon>
        <taxon>Hyphomicrobiales</taxon>
        <taxon>Stappiaceae</taxon>
        <taxon>Roseibium</taxon>
    </lineage>
</organism>
<dbReference type="InterPro" id="IPR011051">
    <property type="entry name" value="RmlC_Cupin_sf"/>
</dbReference>
<evidence type="ECO:0000313" key="3">
    <source>
        <dbReference type="EMBL" id="CTQ45483.1"/>
    </source>
</evidence>
<dbReference type="OrthoDB" id="189170at2"/>
<dbReference type="SMART" id="SM00530">
    <property type="entry name" value="HTH_XRE"/>
    <property type="match status" value="1"/>
</dbReference>
<protein>
    <submittedName>
        <fullName evidence="3">HTH-type transcriptional regulator PuuR</fullName>
    </submittedName>
</protein>
<dbReference type="GO" id="GO:0005829">
    <property type="term" value="C:cytosol"/>
    <property type="evidence" value="ECO:0007669"/>
    <property type="project" value="TreeGrafter"/>
</dbReference>
<dbReference type="SUPFAM" id="SSF51182">
    <property type="entry name" value="RmlC-like cupins"/>
    <property type="match status" value="1"/>
</dbReference>
<name>A0A0M6Y7H5_9HYPH</name>
<dbReference type="InterPro" id="IPR001387">
    <property type="entry name" value="Cro/C1-type_HTH"/>
</dbReference>
<dbReference type="InterPro" id="IPR010982">
    <property type="entry name" value="Lambda_DNA-bd_dom_sf"/>
</dbReference>
<dbReference type="Proteomes" id="UP000048926">
    <property type="component" value="Unassembled WGS sequence"/>
</dbReference>
<feature type="domain" description="HTH cro/C1-type" evidence="2">
    <location>
        <begin position="12"/>
        <end position="66"/>
    </location>
</feature>
<dbReference type="RefSeq" id="WP_055658538.1">
    <property type="nucleotide sequence ID" value="NZ_CP045627.1"/>
</dbReference>
<dbReference type="STRING" id="187304.B0E33_03675"/>
<keyword evidence="1" id="KW-0238">DNA-binding</keyword>